<dbReference type="EMBL" id="CP136862">
    <property type="protein sequence ID" value="WOJ88144.1"/>
    <property type="molecule type" value="Genomic_DNA"/>
</dbReference>
<feature type="domain" description="AB hydrolase-1" evidence="1">
    <location>
        <begin position="73"/>
        <end position="327"/>
    </location>
</feature>
<reference evidence="2 3" key="1">
    <citation type="submission" date="2023-10" db="EMBL/GenBank/DDBJ databases">
        <title>Novel methanotroph of the genus Methylocapsa from a subarctic wetland.</title>
        <authorList>
            <person name="Belova S.E."/>
            <person name="Oshkin I.Y."/>
            <person name="Miroshnikov K."/>
            <person name="Dedysh S.N."/>
        </authorList>
    </citation>
    <scope>NUCLEOTIDE SEQUENCE [LARGE SCALE GENOMIC DNA]</scope>
    <source>
        <strain evidence="2 3">RX1</strain>
    </source>
</reference>
<dbReference type="PANTHER" id="PTHR32268">
    <property type="entry name" value="HOMOSERINE O-ACETYLTRANSFERASE"/>
    <property type="match status" value="1"/>
</dbReference>
<dbReference type="Pfam" id="PF00561">
    <property type="entry name" value="Abhydrolase_1"/>
    <property type="match status" value="1"/>
</dbReference>
<evidence type="ECO:0000313" key="2">
    <source>
        <dbReference type="EMBL" id="WOJ88144.1"/>
    </source>
</evidence>
<organism evidence="2 3">
    <name type="scientific">Methylocapsa polymorpha</name>
    <dbReference type="NCBI Taxonomy" id="3080828"/>
    <lineage>
        <taxon>Bacteria</taxon>
        <taxon>Pseudomonadati</taxon>
        <taxon>Pseudomonadota</taxon>
        <taxon>Alphaproteobacteria</taxon>
        <taxon>Hyphomicrobiales</taxon>
        <taxon>Beijerinckiaceae</taxon>
        <taxon>Methylocapsa</taxon>
    </lineage>
</organism>
<dbReference type="InterPro" id="IPR029058">
    <property type="entry name" value="AB_hydrolase_fold"/>
</dbReference>
<dbReference type="PANTHER" id="PTHR32268:SF15">
    <property type="entry name" value="HOMOSERINE ACETYLTRANSFERASE FAMILY PROTEIN (AFU_ORTHOLOGUE AFUA_1G15350)"/>
    <property type="match status" value="1"/>
</dbReference>
<dbReference type="Gene3D" id="3.40.50.1820">
    <property type="entry name" value="alpha/beta hydrolase"/>
    <property type="match status" value="1"/>
</dbReference>
<dbReference type="NCBIfam" id="NF005757">
    <property type="entry name" value="PRK07581.1"/>
    <property type="match status" value="1"/>
</dbReference>
<name>A0ABZ0HP13_9HYPH</name>
<dbReference type="Proteomes" id="UP001626536">
    <property type="component" value="Chromosome"/>
</dbReference>
<keyword evidence="3" id="KW-1185">Reference proteome</keyword>
<dbReference type="InterPro" id="IPR000073">
    <property type="entry name" value="AB_hydrolase_1"/>
</dbReference>
<sequence>MTRPYYSQEIHGPYDTYDLGDFELEQGGTIRGLKLAYATFGALSPKKDNAILFPSWYSGTSKILEQAYVGPGRALDPSKYFIILVNQIGNGLSSSPHNTPQPFNAARFPRVRIGDDVRAQHRLIVEKFGIEKLALVLGGSMGAQQTYDWAVRFPDAVARAAPIAGTAKGTAHNQLLVETFIEAIAGDPAWDGGWYADQAAVHRGLRRHARLFAASGFTQDLYNHDIWRKLGFSSRDDFVTGFVENHFLSHDPNNLILLLTKWRDNDLSRLGGGDLKTALARIKAKTFVIAIEEDVFFPPKDIAAEQKLTPNSELKTLSSLWGHLALFGVDPGYNERIDAYLKELLSAS</sequence>
<protein>
    <submittedName>
        <fullName evidence="2">Alpha/beta fold hydrolase</fullName>
    </submittedName>
</protein>
<proteinExistence type="predicted"/>
<dbReference type="RefSeq" id="WP_407337583.1">
    <property type="nucleotide sequence ID" value="NZ_CP136862.1"/>
</dbReference>
<dbReference type="PIRSF" id="PIRSF000443">
    <property type="entry name" value="Homoser_Ac_trans"/>
    <property type="match status" value="1"/>
</dbReference>
<gene>
    <name evidence="2" type="ORF">RZS28_09775</name>
</gene>
<keyword evidence="2" id="KW-0378">Hydrolase</keyword>
<evidence type="ECO:0000313" key="3">
    <source>
        <dbReference type="Proteomes" id="UP001626536"/>
    </source>
</evidence>
<dbReference type="GO" id="GO:0016787">
    <property type="term" value="F:hydrolase activity"/>
    <property type="evidence" value="ECO:0007669"/>
    <property type="project" value="UniProtKB-KW"/>
</dbReference>
<accession>A0ABZ0HP13</accession>
<dbReference type="SUPFAM" id="SSF53474">
    <property type="entry name" value="alpha/beta-Hydrolases"/>
    <property type="match status" value="1"/>
</dbReference>
<dbReference type="InterPro" id="IPR008220">
    <property type="entry name" value="HAT_MetX-like"/>
</dbReference>
<evidence type="ECO:0000259" key="1">
    <source>
        <dbReference type="Pfam" id="PF00561"/>
    </source>
</evidence>